<comment type="caution">
    <text evidence="3">The sequence shown here is derived from an EMBL/GenBank/DDBJ whole genome shotgun (WGS) entry which is preliminary data.</text>
</comment>
<dbReference type="Proteomes" id="UP000751190">
    <property type="component" value="Unassembled WGS sequence"/>
</dbReference>
<dbReference type="InterPro" id="IPR045902">
    <property type="entry name" value="SANBR-like"/>
</dbReference>
<evidence type="ECO:0000313" key="3">
    <source>
        <dbReference type="EMBL" id="KAG8467945.1"/>
    </source>
</evidence>
<proteinExistence type="predicted"/>
<dbReference type="EMBL" id="JAGTXO010000005">
    <property type="protein sequence ID" value="KAG8467945.1"/>
    <property type="molecule type" value="Genomic_DNA"/>
</dbReference>
<organism evidence="3 4">
    <name type="scientific">Diacronema lutheri</name>
    <name type="common">Unicellular marine alga</name>
    <name type="synonym">Monochrysis lutheri</name>
    <dbReference type="NCBI Taxonomy" id="2081491"/>
    <lineage>
        <taxon>Eukaryota</taxon>
        <taxon>Haptista</taxon>
        <taxon>Haptophyta</taxon>
        <taxon>Pavlovophyceae</taxon>
        <taxon>Pavlovales</taxon>
        <taxon>Pavlovaceae</taxon>
        <taxon>Diacronema</taxon>
    </lineage>
</organism>
<feature type="compositionally biased region" description="Low complexity" evidence="1">
    <location>
        <begin position="631"/>
        <end position="641"/>
    </location>
</feature>
<reference evidence="3" key="1">
    <citation type="submission" date="2021-05" db="EMBL/GenBank/DDBJ databases">
        <title>The genome of the haptophyte Pavlova lutheri (Diacronema luteri, Pavlovales) - a model for lipid biosynthesis in eukaryotic algae.</title>
        <authorList>
            <person name="Hulatt C.J."/>
            <person name="Posewitz M.C."/>
        </authorList>
    </citation>
    <scope>NUCLEOTIDE SEQUENCE</scope>
    <source>
        <strain evidence="3">NIVA-4/92</strain>
    </source>
</reference>
<dbReference type="CDD" id="cd14733">
    <property type="entry name" value="BACK"/>
    <property type="match status" value="1"/>
</dbReference>
<keyword evidence="4" id="KW-1185">Reference proteome</keyword>
<feature type="compositionally biased region" description="Basic and acidic residues" evidence="1">
    <location>
        <begin position="64"/>
        <end position="80"/>
    </location>
</feature>
<feature type="domain" description="SANT and BTB" evidence="2">
    <location>
        <begin position="148"/>
        <end position="252"/>
    </location>
</feature>
<gene>
    <name evidence="3" type="ORF">KFE25_006997</name>
</gene>
<evidence type="ECO:0000313" key="4">
    <source>
        <dbReference type="Proteomes" id="UP000751190"/>
    </source>
</evidence>
<feature type="region of interest" description="Disordered" evidence="1">
    <location>
        <begin position="820"/>
        <end position="841"/>
    </location>
</feature>
<name>A0A8J6CFF0_DIALT</name>
<feature type="compositionally biased region" description="Basic and acidic residues" evidence="1">
    <location>
        <begin position="1"/>
        <end position="10"/>
    </location>
</feature>
<feature type="region of interest" description="Disordered" evidence="1">
    <location>
        <begin position="1"/>
        <end position="22"/>
    </location>
</feature>
<dbReference type="Pfam" id="PF11822">
    <property type="entry name" value="BTB_SANBR"/>
    <property type="match status" value="1"/>
</dbReference>
<sequence length="841" mass="87853">MGAVRGRERPFSAAPSSALHARGIPLSCADAIGTLRAAAVAIEPREPREPAVGEPGKPPQPPLHPRESGALERQRSDSGRHTCARPASASAASCRASSATPAPAEVAAPRSAPPLAPSQVADSSPPPPAPLARLLPSAPPPGLAEPIAIHVCDEPRGVRQDFHCELSLLLKHMRYFETYLAGVSRADELDISVHCDVHVFAWLMEYVRRVGHARVSEHGSRRLDGPFLEISNCVSILISSEFLQMGPLVDECERFVARHASQIAQLPIDLSCITPTTIERMAAHFTPAMLQGLTDRKGKLAPRLYDAALARLLDGQARALMRCVHCARLFTAEQSEWEPCLHAQPTVDWHGALDARHEAQRGWHSRAWVASLRAPPVSLSAMEAYWRLWGRLHSLECETCGSPFVAAELACCAYHPRHALPDASLAGACHPCCGQRALPLGVMRGLPNGCCVRDHTIRAIGHVAPQRLAPADGVDLDGAARAGDGSSRGQAGAATVAALVVAMRSLVTAGVSTMADGVARADDEAGGGAGRGDAAAYACVSPTAPAVLLARALQNGSALHRSATDARAHRPDGGALLGAASAAGARAHVRPLSACGKQGSSGASGGARIGAPGSCAQPASLSVHARTPTNAHAARAAVGRAAGRRARDTHDGTDDELEGAGPGRDGGVSDTSDSSASSDSDAPPPAGARRGAVGARGGPGVAAIATARIERPARSRRRPLTASAQREPVMSPRRARELKLDQQRVDDRRRVDRLVRALDLERDAQIGDGGPHGAAERAYAGGCRAVARGAAAHGWVRDDAHLLEPKPTFLRPSVIMHVSRGSSHTNGGVVMARPGSLKPRS</sequence>
<dbReference type="PANTHER" id="PTHR20946:SF0">
    <property type="entry name" value="SANT AND BTB DOMAIN REGULATOR OF CLASS SWITCH RECOMBINATION"/>
    <property type="match status" value="1"/>
</dbReference>
<feature type="compositionally biased region" description="Low complexity" evidence="1">
    <location>
        <begin position="668"/>
        <end position="693"/>
    </location>
</feature>
<accession>A0A8J6CFF0</accession>
<evidence type="ECO:0000256" key="1">
    <source>
        <dbReference type="SAM" id="MobiDB-lite"/>
    </source>
</evidence>
<evidence type="ECO:0000259" key="2">
    <source>
        <dbReference type="Pfam" id="PF11822"/>
    </source>
</evidence>
<dbReference type="OMA" id="ELACCAY"/>
<dbReference type="PANTHER" id="PTHR20946">
    <property type="entry name" value="SANT AND BTB DOMAIN REGULATOR OF CLASS SWITCH RECOMBINATION"/>
    <property type="match status" value="1"/>
</dbReference>
<dbReference type="InterPro" id="IPR021777">
    <property type="entry name" value="SANBR_BTB"/>
</dbReference>
<dbReference type="OrthoDB" id="550012at2759"/>
<feature type="region of interest" description="Disordered" evidence="1">
    <location>
        <begin position="40"/>
        <end position="137"/>
    </location>
</feature>
<feature type="compositionally biased region" description="Low complexity" evidence="1">
    <location>
        <begin position="84"/>
        <end position="110"/>
    </location>
</feature>
<feature type="region of interest" description="Disordered" evidence="1">
    <location>
        <begin position="614"/>
        <end position="734"/>
    </location>
</feature>
<protein>
    <recommendedName>
        <fullName evidence="2">SANT and BTB domain-containing protein</fullName>
    </recommendedName>
</protein>
<dbReference type="AlphaFoldDB" id="A0A8J6CFF0"/>